<evidence type="ECO:0000256" key="2">
    <source>
        <dbReference type="SAM" id="Coils"/>
    </source>
</evidence>
<dbReference type="EMBL" id="MU853401">
    <property type="protein sequence ID" value="KAK4138299.1"/>
    <property type="molecule type" value="Genomic_DNA"/>
</dbReference>
<dbReference type="GO" id="GO:1990871">
    <property type="term" value="C:Vma12-Vma22 assembly complex"/>
    <property type="evidence" value="ECO:0007669"/>
    <property type="project" value="TreeGrafter"/>
</dbReference>
<evidence type="ECO:0000256" key="3">
    <source>
        <dbReference type="SAM" id="MobiDB-lite"/>
    </source>
</evidence>
<reference evidence="4" key="2">
    <citation type="submission" date="2023-05" db="EMBL/GenBank/DDBJ databases">
        <authorList>
            <consortium name="Lawrence Berkeley National Laboratory"/>
            <person name="Steindorff A."/>
            <person name="Hensen N."/>
            <person name="Bonometti L."/>
            <person name="Westerberg I."/>
            <person name="Brannstrom I.O."/>
            <person name="Guillou S."/>
            <person name="Cros-Aarteil S."/>
            <person name="Calhoun S."/>
            <person name="Haridas S."/>
            <person name="Kuo A."/>
            <person name="Mondo S."/>
            <person name="Pangilinan J."/>
            <person name="Riley R."/>
            <person name="Labutti K."/>
            <person name="Andreopoulos B."/>
            <person name="Lipzen A."/>
            <person name="Chen C."/>
            <person name="Yanf M."/>
            <person name="Daum C."/>
            <person name="Ng V."/>
            <person name="Clum A."/>
            <person name="Ohm R."/>
            <person name="Martin F."/>
            <person name="Silar P."/>
            <person name="Natvig D."/>
            <person name="Lalanne C."/>
            <person name="Gautier V."/>
            <person name="Ament-Velasquez S.L."/>
            <person name="Kruys A."/>
            <person name="Hutchinson M.I."/>
            <person name="Powell A.J."/>
            <person name="Barry K."/>
            <person name="Miller A.N."/>
            <person name="Grigoriev I.V."/>
            <person name="Debuchy R."/>
            <person name="Gladieux P."/>
            <person name="Thoren M.H."/>
            <person name="Johannesson H."/>
        </authorList>
    </citation>
    <scope>NUCLEOTIDE SEQUENCE</scope>
    <source>
        <strain evidence="4">CBS 123565</strain>
    </source>
</reference>
<keyword evidence="5" id="KW-1185">Reference proteome</keyword>
<dbReference type="GO" id="GO:0070072">
    <property type="term" value="P:vacuolar proton-transporting V-type ATPase complex assembly"/>
    <property type="evidence" value="ECO:0007669"/>
    <property type="project" value="InterPro"/>
</dbReference>
<proteinExistence type="predicted"/>
<comment type="caution">
    <text evidence="4">The sequence shown here is derived from an EMBL/GenBank/DDBJ whole genome shotgun (WGS) entry which is preliminary data.</text>
</comment>
<organism evidence="4 5">
    <name type="scientific">Trichocladium antarcticum</name>
    <dbReference type="NCBI Taxonomy" id="1450529"/>
    <lineage>
        <taxon>Eukaryota</taxon>
        <taxon>Fungi</taxon>
        <taxon>Dikarya</taxon>
        <taxon>Ascomycota</taxon>
        <taxon>Pezizomycotina</taxon>
        <taxon>Sordariomycetes</taxon>
        <taxon>Sordariomycetidae</taxon>
        <taxon>Sordariales</taxon>
        <taxon>Chaetomiaceae</taxon>
        <taxon>Trichocladium</taxon>
    </lineage>
</organism>
<evidence type="ECO:0000313" key="5">
    <source>
        <dbReference type="Proteomes" id="UP001304895"/>
    </source>
</evidence>
<accession>A0AAN6USS3</accession>
<dbReference type="Pfam" id="PF21730">
    <property type="entry name" value="Vma22_CCDC115"/>
    <property type="match status" value="1"/>
</dbReference>
<gene>
    <name evidence="4" type="ORF">BT67DRAFT_5737</name>
</gene>
<protein>
    <recommendedName>
        <fullName evidence="1">Vacuolar ATPase assembly protein VMA22</fullName>
    </recommendedName>
</protein>
<keyword evidence="2" id="KW-0175">Coiled coil</keyword>
<feature type="coiled-coil region" evidence="2">
    <location>
        <begin position="179"/>
        <end position="206"/>
    </location>
</feature>
<name>A0AAN6USS3_9PEZI</name>
<feature type="compositionally biased region" description="Acidic residues" evidence="3">
    <location>
        <begin position="118"/>
        <end position="133"/>
    </location>
</feature>
<dbReference type="Proteomes" id="UP001304895">
    <property type="component" value="Unassembled WGS sequence"/>
</dbReference>
<reference evidence="4" key="1">
    <citation type="journal article" date="2023" name="Mol. Phylogenet. Evol.">
        <title>Genome-scale phylogeny and comparative genomics of the fungal order Sordariales.</title>
        <authorList>
            <person name="Hensen N."/>
            <person name="Bonometti L."/>
            <person name="Westerberg I."/>
            <person name="Brannstrom I.O."/>
            <person name="Guillou S."/>
            <person name="Cros-Aarteil S."/>
            <person name="Calhoun S."/>
            <person name="Haridas S."/>
            <person name="Kuo A."/>
            <person name="Mondo S."/>
            <person name="Pangilinan J."/>
            <person name="Riley R."/>
            <person name="LaButti K."/>
            <person name="Andreopoulos B."/>
            <person name="Lipzen A."/>
            <person name="Chen C."/>
            <person name="Yan M."/>
            <person name="Daum C."/>
            <person name="Ng V."/>
            <person name="Clum A."/>
            <person name="Steindorff A."/>
            <person name="Ohm R.A."/>
            <person name="Martin F."/>
            <person name="Silar P."/>
            <person name="Natvig D.O."/>
            <person name="Lalanne C."/>
            <person name="Gautier V."/>
            <person name="Ament-Velasquez S.L."/>
            <person name="Kruys A."/>
            <person name="Hutchinson M.I."/>
            <person name="Powell A.J."/>
            <person name="Barry K."/>
            <person name="Miller A.N."/>
            <person name="Grigoriev I.V."/>
            <person name="Debuchy R."/>
            <person name="Gladieux P."/>
            <person name="Hiltunen Thoren M."/>
            <person name="Johannesson H."/>
        </authorList>
    </citation>
    <scope>NUCLEOTIDE SEQUENCE</scope>
    <source>
        <strain evidence="4">CBS 123565</strain>
    </source>
</reference>
<dbReference type="AlphaFoldDB" id="A0AAN6USS3"/>
<dbReference type="PANTHER" id="PTHR31996">
    <property type="entry name" value="COILED-COIL DOMAIN-CONTAINING PROTEIN 115"/>
    <property type="match status" value="1"/>
</dbReference>
<feature type="region of interest" description="Disordered" evidence="3">
    <location>
        <begin position="107"/>
        <end position="149"/>
    </location>
</feature>
<sequence length="225" mass="24281">MDPTDTELAEAAAAADADAQSAIDALLQRYLLLLDTYSTLRAELNQLQASLFQHLARANFVAANRGQRYGQDYYDQRMQAQRRTTLTQGGGGGGGGGVEGAPPVVMTVGVYPPPTAADGDDGDEKADSEENDQEERAAAPNPNPNPADPLRWFGILTPFPLRQAQGLAIQAVEEIIPRLANVSAEMAAVELEVRRARKRRAKAKKAEWKARWPLEERVGGAGFVA</sequence>
<dbReference type="GO" id="GO:0051082">
    <property type="term" value="F:unfolded protein binding"/>
    <property type="evidence" value="ECO:0007669"/>
    <property type="project" value="TreeGrafter"/>
</dbReference>
<evidence type="ECO:0000256" key="1">
    <source>
        <dbReference type="ARBA" id="ARBA00093634"/>
    </source>
</evidence>
<dbReference type="InterPro" id="IPR040357">
    <property type="entry name" value="Vma22/CCDC115"/>
</dbReference>
<evidence type="ECO:0000313" key="4">
    <source>
        <dbReference type="EMBL" id="KAK4138299.1"/>
    </source>
</evidence>
<dbReference type="PANTHER" id="PTHR31996:SF2">
    <property type="entry name" value="COILED-COIL DOMAIN-CONTAINING PROTEIN 115"/>
    <property type="match status" value="1"/>
</dbReference>